<evidence type="ECO:0000313" key="2">
    <source>
        <dbReference type="Proteomes" id="UP000003915"/>
    </source>
</evidence>
<protein>
    <submittedName>
        <fullName evidence="1">Uncharacterized protein</fullName>
    </submittedName>
</protein>
<proteinExistence type="predicted"/>
<dbReference type="AlphaFoldDB" id="A0A6C8H2G5"/>
<gene>
    <name evidence="1" type="ORF">LTSEUGA_2389</name>
</gene>
<accession>A0A6C8H2G5</accession>
<name>A0A6C8H2G5_SALET</name>
<comment type="caution">
    <text evidence="1">The sequence shown here is derived from an EMBL/GenBank/DDBJ whole genome shotgun (WGS) entry which is preliminary data.</text>
</comment>
<organism evidence="1 2">
    <name type="scientific">Salmonella enterica subsp. enterica serovar Uganda str. R8-3404</name>
    <dbReference type="NCBI Taxonomy" id="913083"/>
    <lineage>
        <taxon>Bacteria</taxon>
        <taxon>Pseudomonadati</taxon>
        <taxon>Pseudomonadota</taxon>
        <taxon>Gammaproteobacteria</taxon>
        <taxon>Enterobacterales</taxon>
        <taxon>Enterobacteriaceae</taxon>
        <taxon>Salmonella</taxon>
    </lineage>
</organism>
<dbReference type="Proteomes" id="UP000003915">
    <property type="component" value="Unassembled WGS sequence"/>
</dbReference>
<evidence type="ECO:0000313" key="1">
    <source>
        <dbReference type="EMBL" id="EHC91965.1"/>
    </source>
</evidence>
<dbReference type="EMBL" id="AFCV01000629">
    <property type="protein sequence ID" value="EHC91965.1"/>
    <property type="molecule type" value="Genomic_DNA"/>
</dbReference>
<reference evidence="1 2" key="1">
    <citation type="journal article" date="2011" name="BMC Genomics">
        <title>Genome sequencing reveals diversification of virulence factor content and possible host adaptation in distinct subpopulations of Salmonella enterica.</title>
        <authorList>
            <person name="den Bakker H.C."/>
            <person name="Moreno Switt A.I."/>
            <person name="Govoni G."/>
            <person name="Cummings C.A."/>
            <person name="Ranieri M.L."/>
            <person name="Degoricija L."/>
            <person name="Hoelzer K."/>
            <person name="Rodriguez-Rivera L.D."/>
            <person name="Brown S."/>
            <person name="Bolchacova E."/>
            <person name="Furtado M.R."/>
            <person name="Wiedmann M."/>
        </authorList>
    </citation>
    <scope>NUCLEOTIDE SEQUENCE [LARGE SCALE GENOMIC DNA]</scope>
    <source>
        <strain evidence="1 2">R8-3404</strain>
    </source>
</reference>
<sequence>MSCHFVDGIIFTLSNANDSYRDNFIFDAVHQSVSCTTQLNFVLILSSM</sequence>